<keyword evidence="4" id="KW-0378">Hydrolase</keyword>
<evidence type="ECO:0000256" key="2">
    <source>
        <dbReference type="ARBA" id="ARBA00010838"/>
    </source>
</evidence>
<dbReference type="PRINTS" id="PR00131">
    <property type="entry name" value="GLHYDRLASE1"/>
</dbReference>
<organism evidence="9">
    <name type="scientific">marine sediment metagenome</name>
    <dbReference type="NCBI Taxonomy" id="412755"/>
    <lineage>
        <taxon>unclassified sequences</taxon>
        <taxon>metagenomes</taxon>
        <taxon>ecological metagenomes</taxon>
    </lineage>
</organism>
<dbReference type="InterPro" id="IPR018120">
    <property type="entry name" value="Glyco_hydro_1_AS"/>
</dbReference>
<evidence type="ECO:0000313" key="9">
    <source>
        <dbReference type="EMBL" id="GAG70566.1"/>
    </source>
</evidence>
<dbReference type="NCBIfam" id="TIGR03356">
    <property type="entry name" value="BGL"/>
    <property type="match status" value="1"/>
</dbReference>
<comment type="catalytic activity">
    <reaction evidence="1">
        <text>Hydrolysis of terminal, non-reducing beta-D-glucosyl residues with release of beta-D-glucose.</text>
        <dbReference type="EC" id="3.2.1.21"/>
    </reaction>
</comment>
<gene>
    <name evidence="9" type="ORF">S01H4_01696</name>
</gene>
<dbReference type="Pfam" id="PF00232">
    <property type="entry name" value="Glyco_hydro_1"/>
    <property type="match status" value="1"/>
</dbReference>
<comment type="similarity">
    <text evidence="2">Belongs to the glycosyl hydrolase 1 family.</text>
</comment>
<dbReference type="PROSITE" id="PS00572">
    <property type="entry name" value="GLYCOSYL_HYDROL_F1_1"/>
    <property type="match status" value="1"/>
</dbReference>
<evidence type="ECO:0000256" key="4">
    <source>
        <dbReference type="ARBA" id="ARBA00022801"/>
    </source>
</evidence>
<keyword evidence="5" id="KW-0136">Cellulose degradation</keyword>
<evidence type="ECO:0000256" key="6">
    <source>
        <dbReference type="ARBA" id="ARBA00023277"/>
    </source>
</evidence>
<sequence length="444" mass="51867">MVRFEKNFIFGLATSSYQIEGAATEDDRSPSIWDTFCKTPGKVYEGHTGDVACDHYHRYKEDVKILKEIGVNAYRFSISWSRIFPEYGKYNPKGMEFYKKLIDELIKNDIKPTVTLFHWDLPMWAYDMGGWLNRDSIKWFKEYAVKLFEEFNESVKFWITHNEPYCASMLGYNLGIHAPGHKNIREALIAAHHILLSHGAVVEAFREFGFKDSKIGIILNLTPFYSVSDSKEDIEAAFRCDGSSNRWFLDPIFKASYPEDMKKVFIKVAGESDFIEDGDLQKISIKNDFLGVNYYSRALVKFFQDSKLNYQSVKGNLKKTAMGWEIYPEGLCDLIVRLRKEYTQLPIYITENGAAFNDTLSEEKQIKDVERIDYIKSHLVKIADLNQQGADIRGYYLWTLMDNFEWTYGYSKRFGIVYVDFKTQERILKYSALWYKDVIKNRAI</sequence>
<reference evidence="9" key="1">
    <citation type="journal article" date="2014" name="Front. Microbiol.">
        <title>High frequency of phylogenetically diverse reductive dehalogenase-homologous genes in deep subseafloor sedimentary metagenomes.</title>
        <authorList>
            <person name="Kawai M."/>
            <person name="Futagami T."/>
            <person name="Toyoda A."/>
            <person name="Takaki Y."/>
            <person name="Nishi S."/>
            <person name="Hori S."/>
            <person name="Arai W."/>
            <person name="Tsubouchi T."/>
            <person name="Morono Y."/>
            <person name="Uchiyama I."/>
            <person name="Ito T."/>
            <person name="Fujiyama A."/>
            <person name="Inagaki F."/>
            <person name="Takami H."/>
        </authorList>
    </citation>
    <scope>NUCLEOTIDE SEQUENCE</scope>
    <source>
        <strain evidence="9">Expedition CK06-06</strain>
    </source>
</reference>
<dbReference type="GO" id="GO:0030245">
    <property type="term" value="P:cellulose catabolic process"/>
    <property type="evidence" value="ECO:0007669"/>
    <property type="project" value="UniProtKB-KW"/>
</dbReference>
<dbReference type="GO" id="GO:0008422">
    <property type="term" value="F:beta-glucosidase activity"/>
    <property type="evidence" value="ECO:0007669"/>
    <property type="project" value="UniProtKB-EC"/>
</dbReference>
<dbReference type="PANTHER" id="PTHR10353">
    <property type="entry name" value="GLYCOSYL HYDROLASE"/>
    <property type="match status" value="1"/>
</dbReference>
<dbReference type="AlphaFoldDB" id="X1BEZ1"/>
<name>X1BEZ1_9ZZZZ</name>
<dbReference type="EMBL" id="BART01000324">
    <property type="protein sequence ID" value="GAG70566.1"/>
    <property type="molecule type" value="Genomic_DNA"/>
</dbReference>
<dbReference type="PROSITE" id="PS00653">
    <property type="entry name" value="GLYCOSYL_HYDROL_F1_2"/>
    <property type="match status" value="1"/>
</dbReference>
<dbReference type="InterPro" id="IPR001360">
    <property type="entry name" value="Glyco_hydro_1"/>
</dbReference>
<dbReference type="InterPro" id="IPR033132">
    <property type="entry name" value="GH_1_N_CS"/>
</dbReference>
<protein>
    <recommendedName>
        <fullName evidence="3">beta-glucosidase</fullName>
        <ecNumber evidence="3">3.2.1.21</ecNumber>
    </recommendedName>
</protein>
<evidence type="ECO:0000256" key="7">
    <source>
        <dbReference type="ARBA" id="ARBA00023295"/>
    </source>
</evidence>
<comment type="caution">
    <text evidence="9">The sequence shown here is derived from an EMBL/GenBank/DDBJ whole genome shotgun (WGS) entry which is preliminary data.</text>
</comment>
<accession>X1BEZ1</accession>
<dbReference type="GO" id="GO:0005829">
    <property type="term" value="C:cytosol"/>
    <property type="evidence" value="ECO:0007669"/>
    <property type="project" value="TreeGrafter"/>
</dbReference>
<evidence type="ECO:0000256" key="3">
    <source>
        <dbReference type="ARBA" id="ARBA00012744"/>
    </source>
</evidence>
<proteinExistence type="inferred from homology"/>
<evidence type="ECO:0000256" key="8">
    <source>
        <dbReference type="ARBA" id="ARBA00023326"/>
    </source>
</evidence>
<evidence type="ECO:0000256" key="1">
    <source>
        <dbReference type="ARBA" id="ARBA00000448"/>
    </source>
</evidence>
<dbReference type="EC" id="3.2.1.21" evidence="3"/>
<dbReference type="FunFam" id="3.20.20.80:FF:000004">
    <property type="entry name" value="Beta-glucosidase 6-phospho-beta-glucosidase"/>
    <property type="match status" value="1"/>
</dbReference>
<dbReference type="Gene3D" id="3.20.20.80">
    <property type="entry name" value="Glycosidases"/>
    <property type="match status" value="1"/>
</dbReference>
<evidence type="ECO:0000256" key="5">
    <source>
        <dbReference type="ARBA" id="ARBA00023001"/>
    </source>
</evidence>
<keyword evidence="7" id="KW-0326">Glycosidase</keyword>
<dbReference type="InterPro" id="IPR017736">
    <property type="entry name" value="Glyco_hydro_1_beta-glucosidase"/>
</dbReference>
<dbReference type="InterPro" id="IPR017853">
    <property type="entry name" value="GH"/>
</dbReference>
<dbReference type="SUPFAM" id="SSF51445">
    <property type="entry name" value="(Trans)glycosidases"/>
    <property type="match status" value="1"/>
</dbReference>
<keyword evidence="6" id="KW-0119">Carbohydrate metabolism</keyword>
<keyword evidence="8" id="KW-0624">Polysaccharide degradation</keyword>
<dbReference type="PANTHER" id="PTHR10353:SF36">
    <property type="entry name" value="LP05116P"/>
    <property type="match status" value="1"/>
</dbReference>